<dbReference type="GeneTree" id="ENSGT00390000010669"/>
<dbReference type="GO" id="GO:0003676">
    <property type="term" value="F:nucleic acid binding"/>
    <property type="evidence" value="ECO:0007669"/>
    <property type="project" value="InterPro"/>
</dbReference>
<dbReference type="HOGENOM" id="CLU_1106831_0_0_1"/>
<dbReference type="AlphaFoldDB" id="H3B2I2"/>
<reference evidence="1" key="3">
    <citation type="submission" date="2025-09" db="UniProtKB">
        <authorList>
            <consortium name="Ensembl"/>
        </authorList>
    </citation>
    <scope>IDENTIFICATION</scope>
</reference>
<dbReference type="eggNOG" id="ENOG502RXAQ">
    <property type="taxonomic scope" value="Eukaryota"/>
</dbReference>
<dbReference type="InParanoid" id="H3B2I2"/>
<organism evidence="1 2">
    <name type="scientific">Latimeria chalumnae</name>
    <name type="common">Coelacanth</name>
    <dbReference type="NCBI Taxonomy" id="7897"/>
    <lineage>
        <taxon>Eukaryota</taxon>
        <taxon>Metazoa</taxon>
        <taxon>Chordata</taxon>
        <taxon>Craniata</taxon>
        <taxon>Vertebrata</taxon>
        <taxon>Euteleostomi</taxon>
        <taxon>Coelacanthiformes</taxon>
        <taxon>Coelacanthidae</taxon>
        <taxon>Latimeria</taxon>
    </lineage>
</organism>
<dbReference type="PANTHER" id="PTHR35969">
    <property type="entry name" value="PROTEIN FAM243A-RELATED"/>
    <property type="match status" value="1"/>
</dbReference>
<dbReference type="Ensembl" id="ENSLACT00000016214.1">
    <property type="protein sequence ID" value="ENSLACP00000016103.1"/>
    <property type="gene ID" value="ENSLACG00000014183.1"/>
</dbReference>
<dbReference type="Proteomes" id="UP000008672">
    <property type="component" value="Unassembled WGS sequence"/>
</dbReference>
<dbReference type="PANTHER" id="PTHR35969:SF1">
    <property type="entry name" value="FAMILY WITH SEQUENCE SIMILARITY 243 MEMBER A"/>
    <property type="match status" value="1"/>
</dbReference>
<protein>
    <submittedName>
        <fullName evidence="1">Chromosome 21 open reading frame 140</fullName>
    </submittedName>
</protein>
<sequence>IKLFTSPLLKTIFYSSSANTRKQCVDYLRTLRSLQFDGFYTVYLDETRISERLIIGGNLPQKTILEPQSWTLIHAGGSHGWVPWEHSLTFKYDCQLKEPTTHQLDLFQKLCVVLNKSYGKCVVVVRPKNWTASDASHFKLQKEFNQSGPHPSSLVYLSSTVCCPQVAKASGHELLCLPSQCRHLNPFDTVWSILKLFIINNRKSFTLMTPRTNASYQYILLMDLIEKGLERVPPPKWNELISKVHRWENYYLSQF</sequence>
<proteinExistence type="predicted"/>
<gene>
    <name evidence="1" type="primary">C21orf140</name>
</gene>
<keyword evidence="2" id="KW-1185">Reference proteome</keyword>
<reference evidence="2" key="1">
    <citation type="submission" date="2011-08" db="EMBL/GenBank/DDBJ databases">
        <title>The draft genome of Latimeria chalumnae.</title>
        <authorList>
            <person name="Di Palma F."/>
            <person name="Alfoldi J."/>
            <person name="Johnson J."/>
            <person name="Berlin A."/>
            <person name="Gnerre S."/>
            <person name="Jaffe D."/>
            <person name="MacCallum I."/>
            <person name="Young S."/>
            <person name="Walker B.J."/>
            <person name="Lander E."/>
            <person name="Lindblad-Toh K."/>
        </authorList>
    </citation>
    <scope>NUCLEOTIDE SEQUENCE [LARGE SCALE GENOMIC DNA]</scope>
    <source>
        <strain evidence="2">Wild caught</strain>
    </source>
</reference>
<evidence type="ECO:0000313" key="1">
    <source>
        <dbReference type="Ensembl" id="ENSLACP00000016103.1"/>
    </source>
</evidence>
<dbReference type="OMA" id="CIVHAGG"/>
<accession>H3B2I2</accession>
<dbReference type="EMBL" id="AFYH01042886">
    <property type="status" value="NOT_ANNOTATED_CDS"/>
    <property type="molecule type" value="Genomic_DNA"/>
</dbReference>
<dbReference type="InterPro" id="IPR036397">
    <property type="entry name" value="RNaseH_sf"/>
</dbReference>
<evidence type="ECO:0000313" key="2">
    <source>
        <dbReference type="Proteomes" id="UP000008672"/>
    </source>
</evidence>
<dbReference type="Gene3D" id="3.30.420.10">
    <property type="entry name" value="Ribonuclease H-like superfamily/Ribonuclease H"/>
    <property type="match status" value="1"/>
</dbReference>
<reference evidence="1" key="2">
    <citation type="submission" date="2025-08" db="UniProtKB">
        <authorList>
            <consortium name="Ensembl"/>
        </authorList>
    </citation>
    <scope>IDENTIFICATION</scope>
</reference>
<name>H3B2I2_LATCH</name>
<dbReference type="InterPro" id="IPR037728">
    <property type="entry name" value="C21orf140-like"/>
</dbReference>